<dbReference type="AlphaFoldDB" id="A0A0P8A4M9"/>
<proteinExistence type="predicted"/>
<protein>
    <recommendedName>
        <fullName evidence="3">DUF4352 domain-containing protein</fullName>
    </recommendedName>
</protein>
<evidence type="ECO:0008006" key="3">
    <source>
        <dbReference type="Google" id="ProtNLM"/>
    </source>
</evidence>
<sequence>MKFITTLALTAIALIIITTGCISKEVQGAKIFVDAGYALGAIGENQTDIQKISWNVSIANIGVKTAENVTAYIILNPEIVSRQINLEDNIVQLGDLKPDAGKGFKGNATFNANGMSKQEIAAWEPYAKIKVTWIEDGKLTTFES</sequence>
<comment type="caution">
    <text evidence="1">The sequence shown here is derived from an EMBL/GenBank/DDBJ whole genome shotgun (WGS) entry which is preliminary data.</text>
</comment>
<evidence type="ECO:0000313" key="2">
    <source>
        <dbReference type="Proteomes" id="UP000050360"/>
    </source>
</evidence>
<evidence type="ECO:0000313" key="1">
    <source>
        <dbReference type="EMBL" id="KPQ43104.1"/>
    </source>
</evidence>
<name>A0A0P8A4M9_9EURY</name>
<accession>A0A0P8A4M9</accession>
<dbReference type="Proteomes" id="UP000050360">
    <property type="component" value="Unassembled WGS sequence"/>
</dbReference>
<dbReference type="EMBL" id="LKCM01000179">
    <property type="protein sequence ID" value="KPQ43104.1"/>
    <property type="molecule type" value="Genomic_DNA"/>
</dbReference>
<gene>
    <name evidence="1" type="ORF">MPEBLZ_02328</name>
</gene>
<dbReference type="PROSITE" id="PS51257">
    <property type="entry name" value="PROKAR_LIPOPROTEIN"/>
    <property type="match status" value="1"/>
</dbReference>
<organism evidence="1 2">
    <name type="scientific">Candidatus Methanoperedens nitratireducens</name>
    <dbReference type="NCBI Taxonomy" id="1392998"/>
    <lineage>
        <taxon>Archaea</taxon>
        <taxon>Methanobacteriati</taxon>
        <taxon>Methanobacteriota</taxon>
        <taxon>Stenosarchaea group</taxon>
        <taxon>Methanomicrobia</taxon>
        <taxon>Methanosarcinales</taxon>
        <taxon>ANME-2 cluster</taxon>
        <taxon>Candidatus Methanoperedentaceae</taxon>
        <taxon>Candidatus Methanoperedens</taxon>
    </lineage>
</organism>
<reference evidence="1 2" key="1">
    <citation type="submission" date="2015-09" db="EMBL/GenBank/DDBJ databases">
        <title>A metagenomics-based metabolic model of nitrate-dependent anaerobic oxidation of methane by Methanoperedens-like archaea.</title>
        <authorList>
            <person name="Arshad A."/>
            <person name="Speth D.R."/>
            <person name="De Graaf R.M."/>
            <person name="Op Den Camp H.J."/>
            <person name="Jetten M.S."/>
            <person name="Welte C.U."/>
        </authorList>
    </citation>
    <scope>NUCLEOTIDE SEQUENCE [LARGE SCALE GENOMIC DNA]</scope>
</reference>